<protein>
    <recommendedName>
        <fullName evidence="2">Coenzyme PQQ synthesis protein F-like C-terminal lobe domain-containing protein</fullName>
    </recommendedName>
</protein>
<evidence type="ECO:0000259" key="2">
    <source>
        <dbReference type="Pfam" id="PF22456"/>
    </source>
</evidence>
<dbReference type="InParanoid" id="A0A2J7PFF0"/>
<feature type="domain" description="Coenzyme PQQ synthesis protein F-like C-terminal lobe" evidence="2">
    <location>
        <begin position="5"/>
        <end position="103"/>
    </location>
</feature>
<dbReference type="PANTHER" id="PTHR43690:SF18">
    <property type="entry name" value="INSULIN-DEGRADING ENZYME-RELATED"/>
    <property type="match status" value="1"/>
</dbReference>
<keyword evidence="1" id="KW-0479">Metal-binding</keyword>
<dbReference type="Gene3D" id="3.30.830.10">
    <property type="entry name" value="Metalloenzyme, LuxS/M16 peptidase-like"/>
    <property type="match status" value="1"/>
</dbReference>
<dbReference type="GO" id="GO:0005829">
    <property type="term" value="C:cytosol"/>
    <property type="evidence" value="ECO:0007669"/>
    <property type="project" value="TreeGrafter"/>
</dbReference>
<dbReference type="Pfam" id="PF22456">
    <property type="entry name" value="PqqF-like_C_4"/>
    <property type="match status" value="1"/>
</dbReference>
<evidence type="ECO:0000313" key="3">
    <source>
        <dbReference type="EMBL" id="PNF15055.1"/>
    </source>
</evidence>
<dbReference type="GO" id="GO:0004222">
    <property type="term" value="F:metalloendopeptidase activity"/>
    <property type="evidence" value="ECO:0007669"/>
    <property type="project" value="TreeGrafter"/>
</dbReference>
<dbReference type="InterPro" id="IPR011249">
    <property type="entry name" value="Metalloenz_LuxS/M16"/>
</dbReference>
<reference evidence="3 4" key="1">
    <citation type="submission" date="2017-12" db="EMBL/GenBank/DDBJ databases">
        <title>Hemimetabolous genomes reveal molecular basis of termite eusociality.</title>
        <authorList>
            <person name="Harrison M.C."/>
            <person name="Jongepier E."/>
            <person name="Robertson H.M."/>
            <person name="Arning N."/>
            <person name="Bitard-Feildel T."/>
            <person name="Chao H."/>
            <person name="Childers C.P."/>
            <person name="Dinh H."/>
            <person name="Doddapaneni H."/>
            <person name="Dugan S."/>
            <person name="Gowin J."/>
            <person name="Greiner C."/>
            <person name="Han Y."/>
            <person name="Hu H."/>
            <person name="Hughes D.S.T."/>
            <person name="Huylmans A.-K."/>
            <person name="Kemena C."/>
            <person name="Kremer L.P.M."/>
            <person name="Lee S.L."/>
            <person name="Lopez-Ezquerra A."/>
            <person name="Mallet L."/>
            <person name="Monroy-Kuhn J.M."/>
            <person name="Moser A."/>
            <person name="Murali S.C."/>
            <person name="Muzny D.M."/>
            <person name="Otani S."/>
            <person name="Piulachs M.-D."/>
            <person name="Poelchau M."/>
            <person name="Qu J."/>
            <person name="Schaub F."/>
            <person name="Wada-Katsumata A."/>
            <person name="Worley K.C."/>
            <person name="Xie Q."/>
            <person name="Ylla G."/>
            <person name="Poulsen M."/>
            <person name="Gibbs R.A."/>
            <person name="Schal C."/>
            <person name="Richards S."/>
            <person name="Belles X."/>
            <person name="Korb J."/>
            <person name="Bornberg-Bauer E."/>
        </authorList>
    </citation>
    <scope>NUCLEOTIDE SEQUENCE [LARGE SCALE GENOMIC DNA]</scope>
    <source>
        <tissue evidence="3">Whole body</tissue>
    </source>
</reference>
<proteinExistence type="predicted"/>
<dbReference type="InterPro" id="IPR054734">
    <property type="entry name" value="PqqF-like_C_4"/>
</dbReference>
<dbReference type="GO" id="GO:0046872">
    <property type="term" value="F:metal ion binding"/>
    <property type="evidence" value="ECO:0007669"/>
    <property type="project" value="UniProtKB-KW"/>
</dbReference>
<dbReference type="PANTHER" id="PTHR43690">
    <property type="entry name" value="NARDILYSIN"/>
    <property type="match status" value="1"/>
</dbReference>
<dbReference type="SUPFAM" id="SSF63411">
    <property type="entry name" value="LuxS/MPP-like metallohydrolase"/>
    <property type="match status" value="1"/>
</dbReference>
<sequence length="222" mass="25352">MLLELLVQIINEPCFNILRTKEQLGYFVFSGIRRSNGVQGLRVIVQSERHPSYVDQRVEAFLAKMEDYIVDMTSEEFERHKEALAAHRLEKPKKLSVLSARFWLEITSQQYNFDRANIEVAHLRGLQKEDILDFYRELIHHSAPRRHKLAVHVVSMAEGGAGLEGNVHVASENEVIDGLVPPPPCKEPTKIEDITDFKSSQGMFPLVQPYISINTNSTKSKL</sequence>
<dbReference type="Proteomes" id="UP000235965">
    <property type="component" value="Unassembled WGS sequence"/>
</dbReference>
<gene>
    <name evidence="3" type="ORF">B7P43_G16814</name>
</gene>
<name>A0A2J7PFF0_9NEOP</name>
<dbReference type="STRING" id="105785.A0A2J7PFF0"/>
<dbReference type="AlphaFoldDB" id="A0A2J7PFF0"/>
<evidence type="ECO:0000313" key="4">
    <source>
        <dbReference type="Proteomes" id="UP000235965"/>
    </source>
</evidence>
<keyword evidence="4" id="KW-1185">Reference proteome</keyword>
<dbReference type="EMBL" id="NEVH01025662">
    <property type="protein sequence ID" value="PNF15055.1"/>
    <property type="molecule type" value="Genomic_DNA"/>
</dbReference>
<evidence type="ECO:0000256" key="1">
    <source>
        <dbReference type="ARBA" id="ARBA00022723"/>
    </source>
</evidence>
<dbReference type="OrthoDB" id="952271at2759"/>
<dbReference type="GO" id="GO:0051603">
    <property type="term" value="P:proteolysis involved in protein catabolic process"/>
    <property type="evidence" value="ECO:0007669"/>
    <property type="project" value="TreeGrafter"/>
</dbReference>
<dbReference type="GO" id="GO:0043171">
    <property type="term" value="P:peptide catabolic process"/>
    <property type="evidence" value="ECO:0007669"/>
    <property type="project" value="TreeGrafter"/>
</dbReference>
<comment type="caution">
    <text evidence="3">The sequence shown here is derived from an EMBL/GenBank/DDBJ whole genome shotgun (WGS) entry which is preliminary data.</text>
</comment>
<dbReference type="InterPro" id="IPR050626">
    <property type="entry name" value="Peptidase_M16"/>
</dbReference>
<organism evidence="3 4">
    <name type="scientific">Cryptotermes secundus</name>
    <dbReference type="NCBI Taxonomy" id="105785"/>
    <lineage>
        <taxon>Eukaryota</taxon>
        <taxon>Metazoa</taxon>
        <taxon>Ecdysozoa</taxon>
        <taxon>Arthropoda</taxon>
        <taxon>Hexapoda</taxon>
        <taxon>Insecta</taxon>
        <taxon>Pterygota</taxon>
        <taxon>Neoptera</taxon>
        <taxon>Polyneoptera</taxon>
        <taxon>Dictyoptera</taxon>
        <taxon>Blattodea</taxon>
        <taxon>Blattoidea</taxon>
        <taxon>Termitoidae</taxon>
        <taxon>Kalotermitidae</taxon>
        <taxon>Cryptotermitinae</taxon>
        <taxon>Cryptotermes</taxon>
    </lineage>
</organism>
<accession>A0A2J7PFF0</accession>
<dbReference type="GO" id="GO:0005739">
    <property type="term" value="C:mitochondrion"/>
    <property type="evidence" value="ECO:0007669"/>
    <property type="project" value="TreeGrafter"/>
</dbReference>